<reference evidence="2" key="2">
    <citation type="submission" date="2020-11" db="EMBL/GenBank/DDBJ databases">
        <authorList>
            <person name="McCartney M.A."/>
            <person name="Auch B."/>
            <person name="Kono T."/>
            <person name="Mallez S."/>
            <person name="Becker A."/>
            <person name="Gohl D.M."/>
            <person name="Silverstein K.A.T."/>
            <person name="Koren S."/>
            <person name="Bechman K.B."/>
            <person name="Herman A."/>
            <person name="Abrahante J.E."/>
            <person name="Garbe J."/>
        </authorList>
    </citation>
    <scope>NUCLEOTIDE SEQUENCE</scope>
    <source>
        <strain evidence="2">Duluth1</strain>
        <tissue evidence="2">Whole animal</tissue>
    </source>
</reference>
<feature type="domain" description="B box-type" evidence="1">
    <location>
        <begin position="12"/>
        <end position="43"/>
    </location>
</feature>
<dbReference type="AlphaFoldDB" id="A0A9D4IQB2"/>
<name>A0A9D4IQB2_DREPO</name>
<keyword evidence="3" id="KW-1185">Reference proteome</keyword>
<accession>A0A9D4IQB2</accession>
<dbReference type="Proteomes" id="UP000828390">
    <property type="component" value="Unassembled WGS sequence"/>
</dbReference>
<comment type="caution">
    <text evidence="2">The sequence shown here is derived from an EMBL/GenBank/DDBJ whole genome shotgun (WGS) entry which is preliminary data.</text>
</comment>
<dbReference type="EMBL" id="JAIWYP010000008">
    <property type="protein sequence ID" value="KAH3781147.1"/>
    <property type="molecule type" value="Genomic_DNA"/>
</dbReference>
<organism evidence="2 3">
    <name type="scientific">Dreissena polymorpha</name>
    <name type="common">Zebra mussel</name>
    <name type="synonym">Mytilus polymorpha</name>
    <dbReference type="NCBI Taxonomy" id="45954"/>
    <lineage>
        <taxon>Eukaryota</taxon>
        <taxon>Metazoa</taxon>
        <taxon>Spiralia</taxon>
        <taxon>Lophotrochozoa</taxon>
        <taxon>Mollusca</taxon>
        <taxon>Bivalvia</taxon>
        <taxon>Autobranchia</taxon>
        <taxon>Heteroconchia</taxon>
        <taxon>Euheterodonta</taxon>
        <taxon>Imparidentia</taxon>
        <taxon>Neoheterodontei</taxon>
        <taxon>Myida</taxon>
        <taxon>Dreissenoidea</taxon>
        <taxon>Dreissenidae</taxon>
        <taxon>Dreissena</taxon>
    </lineage>
</organism>
<evidence type="ECO:0000313" key="3">
    <source>
        <dbReference type="Proteomes" id="UP000828390"/>
    </source>
</evidence>
<dbReference type="SUPFAM" id="SSF57845">
    <property type="entry name" value="B-box zinc-binding domain"/>
    <property type="match status" value="1"/>
</dbReference>
<dbReference type="InterPro" id="IPR000315">
    <property type="entry name" value="Znf_B-box"/>
</dbReference>
<gene>
    <name evidence="2" type="ORF">DPMN_158972</name>
</gene>
<evidence type="ECO:0000313" key="2">
    <source>
        <dbReference type="EMBL" id="KAH3781147.1"/>
    </source>
</evidence>
<dbReference type="Pfam" id="PF00643">
    <property type="entry name" value="zf-B_box"/>
    <property type="match status" value="1"/>
</dbReference>
<dbReference type="GO" id="GO:0008270">
    <property type="term" value="F:zinc ion binding"/>
    <property type="evidence" value="ECO:0007669"/>
    <property type="project" value="InterPro"/>
</dbReference>
<sequence>MSTIIDSDIHLQKCPHHETENQTFYCVNHDVTICGRCLYSNHKLCIDSSIDLFTVSVDEARHRETVEILIAFEEQIEGYKKKLSEDIALNEQYKLNTMAAIDSFSSKMINRLTDLKKHAEIECTQKHKHNSERLSQLVKKCNEEKCMITQRKHLVEVLVQKQHSRQLYIEIGRLDRNKHDIATRTNDLMKDKVKVKFSFRPNDKLENVIFHEINDVGNIQETTNDSDEVQEAKVKV</sequence>
<protein>
    <recommendedName>
        <fullName evidence="1">B box-type domain-containing protein</fullName>
    </recommendedName>
</protein>
<reference evidence="2" key="1">
    <citation type="journal article" date="2019" name="bioRxiv">
        <title>The Genome of the Zebra Mussel, Dreissena polymorpha: A Resource for Invasive Species Research.</title>
        <authorList>
            <person name="McCartney M.A."/>
            <person name="Auch B."/>
            <person name="Kono T."/>
            <person name="Mallez S."/>
            <person name="Zhang Y."/>
            <person name="Obille A."/>
            <person name="Becker A."/>
            <person name="Abrahante J.E."/>
            <person name="Garbe J."/>
            <person name="Badalamenti J.P."/>
            <person name="Herman A."/>
            <person name="Mangelson H."/>
            <person name="Liachko I."/>
            <person name="Sullivan S."/>
            <person name="Sone E.D."/>
            <person name="Koren S."/>
            <person name="Silverstein K.A.T."/>
            <person name="Beckman K.B."/>
            <person name="Gohl D.M."/>
        </authorList>
    </citation>
    <scope>NUCLEOTIDE SEQUENCE</scope>
    <source>
        <strain evidence="2">Duluth1</strain>
        <tissue evidence="2">Whole animal</tissue>
    </source>
</reference>
<evidence type="ECO:0000259" key="1">
    <source>
        <dbReference type="Pfam" id="PF00643"/>
    </source>
</evidence>
<proteinExistence type="predicted"/>